<comment type="caution">
    <text evidence="8">The sequence shown here is derived from an EMBL/GenBank/DDBJ whole genome shotgun (WGS) entry which is preliminary data.</text>
</comment>
<dbReference type="GO" id="GO:0005886">
    <property type="term" value="C:plasma membrane"/>
    <property type="evidence" value="ECO:0007669"/>
    <property type="project" value="UniProtKB-SubCell"/>
</dbReference>
<evidence type="ECO:0000256" key="2">
    <source>
        <dbReference type="ARBA" id="ARBA00007430"/>
    </source>
</evidence>
<keyword evidence="5 7" id="KW-1133">Transmembrane helix</keyword>
<feature type="transmembrane region" description="Helical" evidence="7">
    <location>
        <begin position="444"/>
        <end position="462"/>
    </location>
</feature>
<name>A0A6M1RXI2_9HYPH</name>
<accession>A0A6M1RXI2</accession>
<feature type="transmembrane region" description="Helical" evidence="7">
    <location>
        <begin position="98"/>
        <end position="120"/>
    </location>
</feature>
<feature type="transmembrane region" description="Helical" evidence="7">
    <location>
        <begin position="167"/>
        <end position="185"/>
    </location>
</feature>
<feature type="transmembrane region" description="Helical" evidence="7">
    <location>
        <begin position="191"/>
        <end position="212"/>
    </location>
</feature>
<sequence length="507" mass="54054">MNPAKFKTVQSLKNRLQSLMARQHSLVSDGMFTMIAKGTSQLVQLLIFILGARVLTSAEFGFFAFTSAFVVMLIVLAEGGWGEFLMKSHGTEADYDQAATTAMISGLIVSTLALAGALAMGSWFGDMLHLEILVISSALIFVCALSTIYDGILVARGRLKDQAKIRIVSELVGLAVVAAGLWSGWNIIALFAGRLAAQVASLGCSMLAVLWLPKIRLTRPFLREILGFSRHILANRLIVFLRSYSATLAVGSFLGLAEAGYYRAAERIVASISELLAEPARMLGWVVFRKARDRHPQDIAGGNARIAAAANSFVVLFVAIAAPFYLGLSLASGALINFVLGDAWMPAAIVVSILAIRQLLLIPAAIIEPLLSMVGELKRLPPIALMNGGISIALIVALAPFGLIPLALGQVVVGAFWLGTMIWLQQRHGGLDWVRIARRCGPTLAALGAMLLADFALNYITLPASLPNALTTGFQVAGGAIAYIAVLAVLHKLVVTSAEPLVQQRNS</sequence>
<keyword evidence="6 7" id="KW-0472">Membrane</keyword>
<evidence type="ECO:0000256" key="7">
    <source>
        <dbReference type="SAM" id="Phobius"/>
    </source>
</evidence>
<gene>
    <name evidence="8" type="ORF">G6N76_21705</name>
</gene>
<keyword evidence="3" id="KW-1003">Cell membrane</keyword>
<comment type="similarity">
    <text evidence="2">Belongs to the polysaccharide synthase family.</text>
</comment>
<protein>
    <submittedName>
        <fullName evidence="8">Oligosaccharide flippase family protein</fullName>
    </submittedName>
</protein>
<keyword evidence="9" id="KW-1185">Reference proteome</keyword>
<evidence type="ECO:0000256" key="1">
    <source>
        <dbReference type="ARBA" id="ARBA00004651"/>
    </source>
</evidence>
<evidence type="ECO:0000256" key="6">
    <source>
        <dbReference type="ARBA" id="ARBA00023136"/>
    </source>
</evidence>
<feature type="transmembrane region" description="Helical" evidence="7">
    <location>
        <begin position="30"/>
        <end position="54"/>
    </location>
</feature>
<proteinExistence type="inferred from homology"/>
<feature type="transmembrane region" description="Helical" evidence="7">
    <location>
        <begin position="407"/>
        <end position="424"/>
    </location>
</feature>
<dbReference type="Proteomes" id="UP000477849">
    <property type="component" value="Unassembled WGS sequence"/>
</dbReference>
<feature type="transmembrane region" description="Helical" evidence="7">
    <location>
        <begin position="132"/>
        <end position="155"/>
    </location>
</feature>
<dbReference type="InterPro" id="IPR050833">
    <property type="entry name" value="Poly_Biosynth_Transport"/>
</dbReference>
<feature type="transmembrane region" description="Helical" evidence="7">
    <location>
        <begin position="474"/>
        <end position="495"/>
    </location>
</feature>
<evidence type="ECO:0000256" key="4">
    <source>
        <dbReference type="ARBA" id="ARBA00022692"/>
    </source>
</evidence>
<evidence type="ECO:0000256" key="5">
    <source>
        <dbReference type="ARBA" id="ARBA00022989"/>
    </source>
</evidence>
<feature type="transmembrane region" description="Helical" evidence="7">
    <location>
        <begin position="309"/>
        <end position="331"/>
    </location>
</feature>
<dbReference type="PANTHER" id="PTHR30250:SF10">
    <property type="entry name" value="LIPOPOLYSACCHARIDE BIOSYNTHESIS PROTEIN WZXC"/>
    <property type="match status" value="1"/>
</dbReference>
<feature type="transmembrane region" description="Helical" evidence="7">
    <location>
        <begin position="383"/>
        <end position="401"/>
    </location>
</feature>
<dbReference type="EMBL" id="JAAKZH010000010">
    <property type="protein sequence ID" value="NGO66282.1"/>
    <property type="molecule type" value="Genomic_DNA"/>
</dbReference>
<dbReference type="PANTHER" id="PTHR30250">
    <property type="entry name" value="PST FAMILY PREDICTED COLANIC ACID TRANSPORTER"/>
    <property type="match status" value="1"/>
</dbReference>
<evidence type="ECO:0000313" key="9">
    <source>
        <dbReference type="Proteomes" id="UP000477849"/>
    </source>
</evidence>
<reference evidence="8 9" key="1">
    <citation type="submission" date="2020-02" db="EMBL/GenBank/DDBJ databases">
        <title>Genome sequence of the type strain CCBAU10050 of Rhizobium daejeonense.</title>
        <authorList>
            <person name="Gao J."/>
            <person name="Sun J."/>
        </authorList>
    </citation>
    <scope>NUCLEOTIDE SEQUENCE [LARGE SCALE GENOMIC DNA]</scope>
    <source>
        <strain evidence="8 9">CCBAU10050</strain>
    </source>
</reference>
<dbReference type="Pfam" id="PF13440">
    <property type="entry name" value="Polysacc_synt_3"/>
    <property type="match status" value="1"/>
</dbReference>
<dbReference type="AlphaFoldDB" id="A0A6M1RXI2"/>
<organism evidence="8 9">
    <name type="scientific">Rhizobium daejeonense</name>
    <dbReference type="NCBI Taxonomy" id="240521"/>
    <lineage>
        <taxon>Bacteria</taxon>
        <taxon>Pseudomonadati</taxon>
        <taxon>Pseudomonadota</taxon>
        <taxon>Alphaproteobacteria</taxon>
        <taxon>Hyphomicrobiales</taxon>
        <taxon>Rhizobiaceae</taxon>
        <taxon>Rhizobium/Agrobacterium group</taxon>
        <taxon>Rhizobium</taxon>
    </lineage>
</organism>
<dbReference type="RefSeq" id="WP_163901418.1">
    <property type="nucleotide sequence ID" value="NZ_CP048427.1"/>
</dbReference>
<feature type="transmembrane region" description="Helical" evidence="7">
    <location>
        <begin position="343"/>
        <end position="371"/>
    </location>
</feature>
<evidence type="ECO:0000256" key="3">
    <source>
        <dbReference type="ARBA" id="ARBA00022475"/>
    </source>
</evidence>
<keyword evidence="4 7" id="KW-0812">Transmembrane</keyword>
<evidence type="ECO:0000313" key="8">
    <source>
        <dbReference type="EMBL" id="NGO66282.1"/>
    </source>
</evidence>
<comment type="subcellular location">
    <subcellularLocation>
        <location evidence="1">Cell membrane</location>
        <topology evidence="1">Multi-pass membrane protein</topology>
    </subcellularLocation>
</comment>
<feature type="transmembrane region" description="Helical" evidence="7">
    <location>
        <begin position="60"/>
        <end position="77"/>
    </location>
</feature>